<protein>
    <submittedName>
        <fullName evidence="1">Uncharacterized protein</fullName>
    </submittedName>
</protein>
<accession>A0A9D5A9D4</accession>
<proteinExistence type="predicted"/>
<gene>
    <name evidence="1" type="ORF">KIW84_065254</name>
</gene>
<dbReference type="Proteomes" id="UP001058974">
    <property type="component" value="Chromosome 6"/>
</dbReference>
<comment type="caution">
    <text evidence="1">The sequence shown here is derived from an EMBL/GenBank/DDBJ whole genome shotgun (WGS) entry which is preliminary data.</text>
</comment>
<evidence type="ECO:0000313" key="2">
    <source>
        <dbReference type="Proteomes" id="UP001058974"/>
    </source>
</evidence>
<dbReference type="EMBL" id="JAMSHJ010000006">
    <property type="protein sequence ID" value="KAI5400269.1"/>
    <property type="molecule type" value="Genomic_DNA"/>
</dbReference>
<name>A0A9D5A9D4_PEA</name>
<keyword evidence="2" id="KW-1185">Reference proteome</keyword>
<dbReference type="AlphaFoldDB" id="A0A9D5A9D4"/>
<reference evidence="1 2" key="1">
    <citation type="journal article" date="2022" name="Nat. Genet.">
        <title>Improved pea reference genome and pan-genome highlight genomic features and evolutionary characteristics.</title>
        <authorList>
            <person name="Yang T."/>
            <person name="Liu R."/>
            <person name="Luo Y."/>
            <person name="Hu S."/>
            <person name="Wang D."/>
            <person name="Wang C."/>
            <person name="Pandey M.K."/>
            <person name="Ge S."/>
            <person name="Xu Q."/>
            <person name="Li N."/>
            <person name="Li G."/>
            <person name="Huang Y."/>
            <person name="Saxena R.K."/>
            <person name="Ji Y."/>
            <person name="Li M."/>
            <person name="Yan X."/>
            <person name="He Y."/>
            <person name="Liu Y."/>
            <person name="Wang X."/>
            <person name="Xiang C."/>
            <person name="Varshney R.K."/>
            <person name="Ding H."/>
            <person name="Gao S."/>
            <person name="Zong X."/>
        </authorList>
    </citation>
    <scope>NUCLEOTIDE SEQUENCE [LARGE SCALE GENOMIC DNA]</scope>
    <source>
        <strain evidence="1 2">cv. Zhongwan 6</strain>
    </source>
</reference>
<evidence type="ECO:0000313" key="1">
    <source>
        <dbReference type="EMBL" id="KAI5400269.1"/>
    </source>
</evidence>
<sequence length="164" mass="19050">MVIGEPMEQDKGKTLRPSVIEDHIPKNNIEVGLKIEQQKIRDYDSPEFIPSELEETRITEPWRKGMIVKMLERRICYKYLENRLQEIFEHNTERYEARRDLEKTWSESNGLMGASTSGVKDNNDVANIGPWLVVQKQRNGHKYKIGNEVKSSNGVARSFELLTS</sequence>
<dbReference type="Gramene" id="Psat06G0525400-T1">
    <property type="protein sequence ID" value="KAI5400269.1"/>
    <property type="gene ID" value="KIW84_065254"/>
</dbReference>
<organism evidence="1 2">
    <name type="scientific">Pisum sativum</name>
    <name type="common">Garden pea</name>
    <name type="synonym">Lathyrus oleraceus</name>
    <dbReference type="NCBI Taxonomy" id="3888"/>
    <lineage>
        <taxon>Eukaryota</taxon>
        <taxon>Viridiplantae</taxon>
        <taxon>Streptophyta</taxon>
        <taxon>Embryophyta</taxon>
        <taxon>Tracheophyta</taxon>
        <taxon>Spermatophyta</taxon>
        <taxon>Magnoliopsida</taxon>
        <taxon>eudicotyledons</taxon>
        <taxon>Gunneridae</taxon>
        <taxon>Pentapetalae</taxon>
        <taxon>rosids</taxon>
        <taxon>fabids</taxon>
        <taxon>Fabales</taxon>
        <taxon>Fabaceae</taxon>
        <taxon>Papilionoideae</taxon>
        <taxon>50 kb inversion clade</taxon>
        <taxon>NPAAA clade</taxon>
        <taxon>Hologalegina</taxon>
        <taxon>IRL clade</taxon>
        <taxon>Fabeae</taxon>
        <taxon>Lathyrus</taxon>
    </lineage>
</organism>